<evidence type="ECO:0000313" key="5">
    <source>
        <dbReference type="EMBL" id="KPN63554.1"/>
    </source>
</evidence>
<dbReference type="PROSITE" id="PS01124">
    <property type="entry name" value="HTH_ARAC_FAMILY_2"/>
    <property type="match status" value="1"/>
</dbReference>
<protein>
    <recommendedName>
        <fullName evidence="4">HTH araC/xylS-type domain-containing protein</fullName>
    </recommendedName>
</protein>
<dbReference type="InterPro" id="IPR037923">
    <property type="entry name" value="HTH-like"/>
</dbReference>
<keyword evidence="6" id="KW-1185">Reference proteome</keyword>
<dbReference type="SMART" id="SM00342">
    <property type="entry name" value="HTH_ARAC"/>
    <property type="match status" value="1"/>
</dbReference>
<evidence type="ECO:0000256" key="1">
    <source>
        <dbReference type="ARBA" id="ARBA00023015"/>
    </source>
</evidence>
<proteinExistence type="predicted"/>
<dbReference type="Proteomes" id="UP000050471">
    <property type="component" value="Unassembled WGS sequence"/>
</dbReference>
<dbReference type="InterPro" id="IPR003313">
    <property type="entry name" value="AraC-bd"/>
</dbReference>
<reference evidence="5 6" key="1">
    <citation type="submission" date="2015-09" db="EMBL/GenBank/DDBJ databases">
        <title>Draft genome sequence of Aliiroseovarius crassostreae CV919-312TSm, the causative agent of Roseovarius Oyster Disease (formerly Juvenile Oyster Disease).</title>
        <authorList>
            <person name="Kessner L."/>
            <person name="Spinard E."/>
            <person name="Nelson D."/>
        </authorList>
    </citation>
    <scope>NUCLEOTIDE SEQUENCE [LARGE SCALE GENOMIC DNA]</scope>
    <source>
        <strain evidence="5 6">CV919-312</strain>
    </source>
</reference>
<dbReference type="STRING" id="154981.AKJ29_13030"/>
<dbReference type="InterPro" id="IPR018060">
    <property type="entry name" value="HTH_AraC"/>
</dbReference>
<evidence type="ECO:0000313" key="6">
    <source>
        <dbReference type="Proteomes" id="UP000050471"/>
    </source>
</evidence>
<dbReference type="PANTHER" id="PTHR46796">
    <property type="entry name" value="HTH-TYPE TRANSCRIPTIONAL ACTIVATOR RHAS-RELATED"/>
    <property type="match status" value="1"/>
</dbReference>
<dbReference type="Pfam" id="PF12833">
    <property type="entry name" value="HTH_18"/>
    <property type="match status" value="1"/>
</dbReference>
<dbReference type="GO" id="GO:0003700">
    <property type="term" value="F:DNA-binding transcription factor activity"/>
    <property type="evidence" value="ECO:0007669"/>
    <property type="project" value="InterPro"/>
</dbReference>
<dbReference type="Pfam" id="PF02311">
    <property type="entry name" value="AraC_binding"/>
    <property type="match status" value="1"/>
</dbReference>
<accession>A0A0P7IXU9</accession>
<organism evidence="5 6">
    <name type="scientific">Aliiroseovarius crassostreae</name>
    <dbReference type="NCBI Taxonomy" id="154981"/>
    <lineage>
        <taxon>Bacteria</taxon>
        <taxon>Pseudomonadati</taxon>
        <taxon>Pseudomonadota</taxon>
        <taxon>Alphaproteobacteria</taxon>
        <taxon>Rhodobacterales</taxon>
        <taxon>Paracoccaceae</taxon>
        <taxon>Aliiroseovarius</taxon>
    </lineage>
</organism>
<gene>
    <name evidence="5" type="ORF">AKJ29_13030</name>
</gene>
<dbReference type="RefSeq" id="WP_055190014.1">
    <property type="nucleotide sequence ID" value="NZ_LKBA01000006.1"/>
</dbReference>
<evidence type="ECO:0000259" key="4">
    <source>
        <dbReference type="PROSITE" id="PS01124"/>
    </source>
</evidence>
<dbReference type="PANTHER" id="PTHR46796:SF2">
    <property type="entry name" value="TRANSCRIPTIONAL REGULATORY PROTEIN"/>
    <property type="match status" value="1"/>
</dbReference>
<dbReference type="SUPFAM" id="SSF51215">
    <property type="entry name" value="Regulatory protein AraC"/>
    <property type="match status" value="1"/>
</dbReference>
<keyword evidence="3" id="KW-0804">Transcription</keyword>
<name>A0A0P7IXU9_9RHOB</name>
<keyword evidence="2" id="KW-0238">DNA-binding</keyword>
<comment type="caution">
    <text evidence="5">The sequence shown here is derived from an EMBL/GenBank/DDBJ whole genome shotgun (WGS) entry which is preliminary data.</text>
</comment>
<dbReference type="InterPro" id="IPR009057">
    <property type="entry name" value="Homeodomain-like_sf"/>
</dbReference>
<dbReference type="AlphaFoldDB" id="A0A0P7IXU9"/>
<evidence type="ECO:0000256" key="3">
    <source>
        <dbReference type="ARBA" id="ARBA00023163"/>
    </source>
</evidence>
<keyword evidence="1" id="KW-0805">Transcription regulation</keyword>
<dbReference type="InterPro" id="IPR050204">
    <property type="entry name" value="AraC_XylS_family_regulators"/>
</dbReference>
<feature type="domain" description="HTH araC/xylS-type" evidence="4">
    <location>
        <begin position="204"/>
        <end position="299"/>
    </location>
</feature>
<dbReference type="EMBL" id="LKBA01000006">
    <property type="protein sequence ID" value="KPN63554.1"/>
    <property type="molecule type" value="Genomic_DNA"/>
</dbReference>
<dbReference type="SUPFAM" id="SSF46689">
    <property type="entry name" value="Homeodomain-like"/>
    <property type="match status" value="2"/>
</dbReference>
<dbReference type="GO" id="GO:0043565">
    <property type="term" value="F:sequence-specific DNA binding"/>
    <property type="evidence" value="ECO:0007669"/>
    <property type="project" value="InterPro"/>
</dbReference>
<dbReference type="OrthoDB" id="9814125at2"/>
<dbReference type="Gene3D" id="1.10.10.60">
    <property type="entry name" value="Homeodomain-like"/>
    <property type="match status" value="1"/>
</dbReference>
<evidence type="ECO:0000256" key="2">
    <source>
        <dbReference type="ARBA" id="ARBA00023125"/>
    </source>
</evidence>
<sequence>MRCTLQSVHAKSDLHHLKSDHCLKQIFNMPRTEVKDTVKFWQDPQTKGMDFMSAQFTSKRFPMHAHDSFVIAFTDGGGSCFRSNRSSGEVKRKQFLVFNPWEAHAGWLGRSKDWSYRAIYVYDDAVEQLKQRLRINGSVSFSNNLILDDQLHEEFSRLHHSFEMNTDFFAQRENLYAAFNSLFLRYGHVKTSETIAQADEYRLRLAKEFIHDRYAEKLTIEEVAAEIDLSCFQMIKLFQKSMGITPYAYLTQVRLCRAIQLIKQGVSLSSAALDTGFYDQSALTNHLKRCYAITPSQLR</sequence>